<dbReference type="SUPFAM" id="SSF64167">
    <property type="entry name" value="SurE-like"/>
    <property type="match status" value="1"/>
</dbReference>
<keyword evidence="2" id="KW-0479">Metal-binding</keyword>
<evidence type="ECO:0000256" key="1">
    <source>
        <dbReference type="ARBA" id="ARBA00011062"/>
    </source>
</evidence>
<dbReference type="PANTHER" id="PTHR30457:SF0">
    <property type="entry name" value="PHOSPHATASE, PUTATIVE (AFU_ORTHOLOGUE AFUA_4G01070)-RELATED"/>
    <property type="match status" value="1"/>
</dbReference>
<keyword evidence="6" id="KW-1185">Reference proteome</keyword>
<gene>
    <name evidence="5" type="ORF">D9613_003711</name>
</gene>
<evidence type="ECO:0000259" key="4">
    <source>
        <dbReference type="Pfam" id="PF01975"/>
    </source>
</evidence>
<dbReference type="GO" id="GO:0008252">
    <property type="term" value="F:nucleotidase activity"/>
    <property type="evidence" value="ECO:0007669"/>
    <property type="project" value="InterPro"/>
</dbReference>
<accession>A0A8H4QIZ4</accession>
<dbReference type="AlphaFoldDB" id="A0A8H4QIZ4"/>
<evidence type="ECO:0000256" key="3">
    <source>
        <dbReference type="ARBA" id="ARBA00022801"/>
    </source>
</evidence>
<dbReference type="Gene3D" id="3.40.1210.10">
    <property type="entry name" value="Survival protein SurE-like phosphatase/nucleotidase"/>
    <property type="match status" value="1"/>
</dbReference>
<comment type="caution">
    <text evidence="5">The sequence shown here is derived from an EMBL/GenBank/DDBJ whole genome shotgun (WGS) entry which is preliminary data.</text>
</comment>
<feature type="domain" description="Survival protein SurE-like phosphatase/nucleotidase" evidence="4">
    <location>
        <begin position="85"/>
        <end position="286"/>
    </location>
</feature>
<dbReference type="Pfam" id="PF01975">
    <property type="entry name" value="SurE"/>
    <property type="match status" value="1"/>
</dbReference>
<name>A0A8H4QIZ4_9AGAR</name>
<evidence type="ECO:0000313" key="5">
    <source>
        <dbReference type="EMBL" id="KAF4611798.1"/>
    </source>
</evidence>
<organism evidence="5 6">
    <name type="scientific">Agrocybe pediades</name>
    <dbReference type="NCBI Taxonomy" id="84607"/>
    <lineage>
        <taxon>Eukaryota</taxon>
        <taxon>Fungi</taxon>
        <taxon>Dikarya</taxon>
        <taxon>Basidiomycota</taxon>
        <taxon>Agaricomycotina</taxon>
        <taxon>Agaricomycetes</taxon>
        <taxon>Agaricomycetidae</taxon>
        <taxon>Agaricales</taxon>
        <taxon>Agaricineae</taxon>
        <taxon>Strophariaceae</taxon>
        <taxon>Agrocybe</taxon>
    </lineage>
</organism>
<reference evidence="5 6" key="1">
    <citation type="submission" date="2019-12" db="EMBL/GenBank/DDBJ databases">
        <authorList>
            <person name="Floudas D."/>
            <person name="Bentzer J."/>
            <person name="Ahren D."/>
            <person name="Johansson T."/>
            <person name="Persson P."/>
            <person name="Tunlid A."/>
        </authorList>
    </citation>
    <scope>NUCLEOTIDE SEQUENCE [LARGE SCALE GENOMIC DNA]</scope>
    <source>
        <strain evidence="5 6">CBS 102.39</strain>
    </source>
</reference>
<dbReference type="InterPro" id="IPR002828">
    <property type="entry name" value="SurE-like_Pase/nucleotidase"/>
</dbReference>
<comment type="similarity">
    <text evidence="1">Belongs to the SurE nucleotidase family.</text>
</comment>
<sequence>MISIAIWYSQNVRVADRVVARFENSLRHGHLQVSYLKEKYFLNSNTFPHIPTSQVNGSSLILIPMRAFSASVVAFFVAASNAQKIVITNDDGWATAQIRAEYNALKAAGYDVILSAPAENASGTGSLSIGTPPPLLMPCEFNTCRAGSPGVGSDATDPQINYVNGFPVDAVKHGIQTLSPQFFGSPPDFVISGSNIGNNLGIAVLGSGTVGATSEAVKEGIPAVAFSGASGSQVSFTTLSNATAPSTIAANIYTDLILQFTAALLANPAPILPSGTSLNVNFAAVDSCLSAASYKFVLTRVFSNILSTDVTTCGTNHLPTESSAIKNGCIATVSVLNASTKLDANAATQQVVLNKLSSILSCL</sequence>
<evidence type="ECO:0000256" key="2">
    <source>
        <dbReference type="ARBA" id="ARBA00022723"/>
    </source>
</evidence>
<dbReference type="GO" id="GO:0046872">
    <property type="term" value="F:metal ion binding"/>
    <property type="evidence" value="ECO:0007669"/>
    <property type="project" value="UniProtKB-KW"/>
</dbReference>
<evidence type="ECO:0000313" key="6">
    <source>
        <dbReference type="Proteomes" id="UP000521872"/>
    </source>
</evidence>
<dbReference type="EMBL" id="JAACJL010000057">
    <property type="protein sequence ID" value="KAF4611798.1"/>
    <property type="molecule type" value="Genomic_DNA"/>
</dbReference>
<proteinExistence type="inferred from homology"/>
<dbReference type="InterPro" id="IPR030048">
    <property type="entry name" value="SurE"/>
</dbReference>
<dbReference type="PANTHER" id="PTHR30457">
    <property type="entry name" value="5'-NUCLEOTIDASE SURE"/>
    <property type="match status" value="1"/>
</dbReference>
<dbReference type="Proteomes" id="UP000521872">
    <property type="component" value="Unassembled WGS sequence"/>
</dbReference>
<protein>
    <recommendedName>
        <fullName evidence="4">Survival protein SurE-like phosphatase/nucleotidase domain-containing protein</fullName>
    </recommendedName>
</protein>
<keyword evidence="3" id="KW-0378">Hydrolase</keyword>
<dbReference type="InterPro" id="IPR036523">
    <property type="entry name" value="SurE-like_sf"/>
</dbReference>